<evidence type="ECO:0000256" key="2">
    <source>
        <dbReference type="ARBA" id="ARBA00023015"/>
    </source>
</evidence>
<dbReference type="PANTHER" id="PTHR31429">
    <property type="entry name" value="WRKY TRANSCRIPTION FACTOR 36-RELATED"/>
    <property type="match status" value="1"/>
</dbReference>
<dbReference type="EMBL" id="JACBKZ010000010">
    <property type="protein sequence ID" value="KAF5940378.1"/>
    <property type="molecule type" value="Genomic_DNA"/>
</dbReference>
<feature type="domain" description="WRKY" evidence="7">
    <location>
        <begin position="135"/>
        <end position="201"/>
    </location>
</feature>
<dbReference type="AlphaFoldDB" id="A0A7J7GLY3"/>
<dbReference type="InterPro" id="IPR044810">
    <property type="entry name" value="WRKY_plant"/>
</dbReference>
<feature type="region of interest" description="Disordered" evidence="6">
    <location>
        <begin position="1"/>
        <end position="20"/>
    </location>
</feature>
<accession>A0A7J7GLY3</accession>
<protein>
    <recommendedName>
        <fullName evidence="7">WRKY domain-containing protein</fullName>
    </recommendedName>
</protein>
<evidence type="ECO:0000256" key="6">
    <source>
        <dbReference type="SAM" id="MobiDB-lite"/>
    </source>
</evidence>
<dbReference type="Proteomes" id="UP000593564">
    <property type="component" value="Unassembled WGS sequence"/>
</dbReference>
<reference evidence="9" key="1">
    <citation type="journal article" date="2020" name="Nat. Commun.">
        <title>Genome assembly of wild tea tree DASZ reveals pedigree and selection history of tea varieties.</title>
        <authorList>
            <person name="Zhang W."/>
            <person name="Zhang Y."/>
            <person name="Qiu H."/>
            <person name="Guo Y."/>
            <person name="Wan H."/>
            <person name="Zhang X."/>
            <person name="Scossa F."/>
            <person name="Alseekh S."/>
            <person name="Zhang Q."/>
            <person name="Wang P."/>
            <person name="Xu L."/>
            <person name="Schmidt M.H."/>
            <person name="Jia X."/>
            <person name="Li D."/>
            <person name="Zhu A."/>
            <person name="Guo F."/>
            <person name="Chen W."/>
            <person name="Ni D."/>
            <person name="Usadel B."/>
            <person name="Fernie A.R."/>
            <person name="Wen W."/>
        </authorList>
    </citation>
    <scope>NUCLEOTIDE SEQUENCE [LARGE SCALE GENOMIC DNA]</scope>
    <source>
        <strain evidence="9">cv. G240</strain>
    </source>
</reference>
<dbReference type="SMART" id="SM00774">
    <property type="entry name" value="WRKY"/>
    <property type="match status" value="1"/>
</dbReference>
<feature type="compositionally biased region" description="Polar residues" evidence="6">
    <location>
        <begin position="61"/>
        <end position="73"/>
    </location>
</feature>
<dbReference type="PROSITE" id="PS50811">
    <property type="entry name" value="WRKY"/>
    <property type="match status" value="1"/>
</dbReference>
<dbReference type="GO" id="GO:0003700">
    <property type="term" value="F:DNA-binding transcription factor activity"/>
    <property type="evidence" value="ECO:0007669"/>
    <property type="project" value="InterPro"/>
</dbReference>
<keyword evidence="4" id="KW-0804">Transcription</keyword>
<dbReference type="GO" id="GO:0043565">
    <property type="term" value="F:sequence-specific DNA binding"/>
    <property type="evidence" value="ECO:0007669"/>
    <property type="project" value="InterPro"/>
</dbReference>
<dbReference type="SUPFAM" id="SSF118290">
    <property type="entry name" value="WRKY DNA-binding domain"/>
    <property type="match status" value="1"/>
</dbReference>
<keyword evidence="3" id="KW-0238">DNA-binding</keyword>
<reference evidence="8 9" key="2">
    <citation type="submission" date="2020-07" db="EMBL/GenBank/DDBJ databases">
        <title>Genome assembly of wild tea tree DASZ reveals pedigree and selection history of tea varieties.</title>
        <authorList>
            <person name="Zhang W."/>
        </authorList>
    </citation>
    <scope>NUCLEOTIDE SEQUENCE [LARGE SCALE GENOMIC DNA]</scope>
    <source>
        <strain evidence="9">cv. G240</strain>
        <tissue evidence="8">Leaf</tissue>
    </source>
</reference>
<dbReference type="InterPro" id="IPR036576">
    <property type="entry name" value="WRKY_dom_sf"/>
</dbReference>
<dbReference type="Pfam" id="PF03106">
    <property type="entry name" value="WRKY"/>
    <property type="match status" value="1"/>
</dbReference>
<evidence type="ECO:0000313" key="9">
    <source>
        <dbReference type="Proteomes" id="UP000593564"/>
    </source>
</evidence>
<evidence type="ECO:0000256" key="3">
    <source>
        <dbReference type="ARBA" id="ARBA00023125"/>
    </source>
</evidence>
<evidence type="ECO:0000256" key="1">
    <source>
        <dbReference type="ARBA" id="ARBA00004123"/>
    </source>
</evidence>
<feature type="compositionally biased region" description="Low complexity" evidence="6">
    <location>
        <begin position="88"/>
        <end position="101"/>
    </location>
</feature>
<name>A0A7J7GLY3_CAMSI</name>
<dbReference type="Gene3D" id="2.20.25.80">
    <property type="entry name" value="WRKY domain"/>
    <property type="match status" value="1"/>
</dbReference>
<dbReference type="GO" id="GO:0005634">
    <property type="term" value="C:nucleus"/>
    <property type="evidence" value="ECO:0007669"/>
    <property type="project" value="UniProtKB-SubCell"/>
</dbReference>
<comment type="caution">
    <text evidence="8">The sequence shown here is derived from an EMBL/GenBank/DDBJ whole genome shotgun (WGS) entry which is preliminary data.</text>
</comment>
<gene>
    <name evidence="8" type="ORF">HYC85_021545</name>
</gene>
<evidence type="ECO:0000256" key="5">
    <source>
        <dbReference type="ARBA" id="ARBA00023242"/>
    </source>
</evidence>
<organism evidence="8 9">
    <name type="scientific">Camellia sinensis</name>
    <name type="common">Tea plant</name>
    <name type="synonym">Thea sinensis</name>
    <dbReference type="NCBI Taxonomy" id="4442"/>
    <lineage>
        <taxon>Eukaryota</taxon>
        <taxon>Viridiplantae</taxon>
        <taxon>Streptophyta</taxon>
        <taxon>Embryophyta</taxon>
        <taxon>Tracheophyta</taxon>
        <taxon>Spermatophyta</taxon>
        <taxon>Magnoliopsida</taxon>
        <taxon>eudicotyledons</taxon>
        <taxon>Gunneridae</taxon>
        <taxon>Pentapetalae</taxon>
        <taxon>asterids</taxon>
        <taxon>Ericales</taxon>
        <taxon>Theaceae</taxon>
        <taxon>Camellia</taxon>
    </lineage>
</organism>
<keyword evidence="5" id="KW-0539">Nucleus</keyword>
<dbReference type="InterPro" id="IPR003657">
    <property type="entry name" value="WRKY_dom"/>
</dbReference>
<comment type="subcellular location">
    <subcellularLocation>
        <location evidence="1">Nucleus</location>
    </subcellularLocation>
</comment>
<evidence type="ECO:0000313" key="8">
    <source>
        <dbReference type="EMBL" id="KAF5940378.1"/>
    </source>
</evidence>
<keyword evidence="2" id="KW-0805">Transcription regulation</keyword>
<sequence length="303" mass="33562">MVDTTLSLDLNTEKPQPNFDQATVNGLVEQLKRKSSENKKLTEMLIFMHESHNALKNHLTSLNLKQNESQNEVSKSKKRKMDGENKSESNNGNTESSSYNSDGRPKEIKITNVSKIYVRTHPSDTSLNVKNLIILIKNIVKDGYQWRKYGQKVTRDNPSPRAYYKCSFAPSCPVKKKVQRSIEDPSLLVAAYEGDHNHLNPSQAEAKSIPISTTLSSSPSSAITTLDDSPQPQPQLNLCSNANKSNILGLGIDVPSSAFQQFVVEQMANSLTRNSSFTAALAAAISTRILNHDDPIESCENDI</sequence>
<feature type="region of interest" description="Disordered" evidence="6">
    <location>
        <begin position="61"/>
        <end position="105"/>
    </location>
</feature>
<proteinExistence type="predicted"/>
<dbReference type="PANTHER" id="PTHR31429:SF76">
    <property type="entry name" value="WRKY FAMILY TRANSCRIPTION FACTOR-RELATED"/>
    <property type="match status" value="1"/>
</dbReference>
<keyword evidence="9" id="KW-1185">Reference proteome</keyword>
<evidence type="ECO:0000256" key="4">
    <source>
        <dbReference type="ARBA" id="ARBA00023163"/>
    </source>
</evidence>
<evidence type="ECO:0000259" key="7">
    <source>
        <dbReference type="PROSITE" id="PS50811"/>
    </source>
</evidence>